<protein>
    <recommendedName>
        <fullName evidence="3">Bacteriocin</fullName>
    </recommendedName>
</protein>
<name>A0ABN1MAX2_9FIRM</name>
<reference evidence="1 2" key="1">
    <citation type="journal article" date="2019" name="Int. J. Syst. Evol. Microbiol.">
        <title>The Global Catalogue of Microorganisms (GCM) 10K type strain sequencing project: providing services to taxonomists for standard genome sequencing and annotation.</title>
        <authorList>
            <consortium name="The Broad Institute Genomics Platform"/>
            <consortium name="The Broad Institute Genome Sequencing Center for Infectious Disease"/>
            <person name="Wu L."/>
            <person name="Ma J."/>
        </authorList>
    </citation>
    <scope>NUCLEOTIDE SEQUENCE [LARGE SCALE GENOMIC DNA]</scope>
    <source>
        <strain evidence="1 2">JCM 6486</strain>
    </source>
</reference>
<dbReference type="EMBL" id="BAAACP010000030">
    <property type="protein sequence ID" value="GAA0866476.1"/>
    <property type="molecule type" value="Genomic_DNA"/>
</dbReference>
<evidence type="ECO:0000313" key="2">
    <source>
        <dbReference type="Proteomes" id="UP001400965"/>
    </source>
</evidence>
<accession>A0ABN1MAX2</accession>
<evidence type="ECO:0008006" key="3">
    <source>
        <dbReference type="Google" id="ProtNLM"/>
    </source>
</evidence>
<evidence type="ECO:0000313" key="1">
    <source>
        <dbReference type="EMBL" id="GAA0866476.1"/>
    </source>
</evidence>
<proteinExistence type="predicted"/>
<comment type="caution">
    <text evidence="1">The sequence shown here is derived from an EMBL/GenBank/DDBJ whole genome shotgun (WGS) entry which is preliminary data.</text>
</comment>
<dbReference type="Proteomes" id="UP001400965">
    <property type="component" value="Unassembled WGS sequence"/>
</dbReference>
<sequence>MEKLNYNQLEEINGGGWKEAGQAFVGTVKIGTAPLRCFFNGPKKAFRQAHSGWKMIQKASKNAYR</sequence>
<organism evidence="1 2">
    <name type="scientific">Paraclostridium tenue</name>
    <dbReference type="NCBI Taxonomy" id="1737"/>
    <lineage>
        <taxon>Bacteria</taxon>
        <taxon>Bacillati</taxon>
        <taxon>Bacillota</taxon>
        <taxon>Clostridia</taxon>
        <taxon>Peptostreptococcales</taxon>
        <taxon>Peptostreptococcaceae</taxon>
        <taxon>Paraclostridium</taxon>
    </lineage>
</organism>
<dbReference type="RefSeq" id="WP_346047063.1">
    <property type="nucleotide sequence ID" value="NZ_BAAACP010000030.1"/>
</dbReference>
<gene>
    <name evidence="1" type="ORF">GCM10008917_27880</name>
</gene>
<keyword evidence="2" id="KW-1185">Reference proteome</keyword>